<dbReference type="CDD" id="cd12797">
    <property type="entry name" value="M23_peptidase"/>
    <property type="match status" value="1"/>
</dbReference>
<dbReference type="GO" id="GO:0006508">
    <property type="term" value="P:proteolysis"/>
    <property type="evidence" value="ECO:0007669"/>
    <property type="project" value="UniProtKB-KW"/>
</dbReference>
<dbReference type="InterPro" id="IPR045834">
    <property type="entry name" value="Csd3_N2"/>
</dbReference>
<evidence type="ECO:0000259" key="10">
    <source>
        <dbReference type="Pfam" id="PF19425"/>
    </source>
</evidence>
<feature type="domain" description="M23ase beta-sheet core" evidence="9">
    <location>
        <begin position="297"/>
        <end position="391"/>
    </location>
</feature>
<dbReference type="Pfam" id="PF19425">
    <property type="entry name" value="Csd3_N2"/>
    <property type="match status" value="1"/>
</dbReference>
<evidence type="ECO:0000256" key="3">
    <source>
        <dbReference type="ARBA" id="ARBA00022670"/>
    </source>
</evidence>
<evidence type="ECO:0000313" key="12">
    <source>
        <dbReference type="Proteomes" id="UP000318148"/>
    </source>
</evidence>
<organism evidence="11 12">
    <name type="scientific">SAR92 clade bacterium</name>
    <dbReference type="NCBI Taxonomy" id="2315479"/>
    <lineage>
        <taxon>Bacteria</taxon>
        <taxon>Pseudomonadati</taxon>
        <taxon>Pseudomonadota</taxon>
        <taxon>Gammaproteobacteria</taxon>
        <taxon>Cellvibrionales</taxon>
        <taxon>Porticoccaceae</taxon>
        <taxon>SAR92 clade</taxon>
    </lineage>
</organism>
<gene>
    <name evidence="11" type="ORF">EVB02_03845</name>
</gene>
<dbReference type="GO" id="GO:0030313">
    <property type="term" value="C:cell envelope"/>
    <property type="evidence" value="ECO:0007669"/>
    <property type="project" value="UniProtKB-SubCell"/>
</dbReference>
<dbReference type="Gene3D" id="2.70.70.10">
    <property type="entry name" value="Glucose Permease (Domain IIA)"/>
    <property type="match status" value="1"/>
</dbReference>
<keyword evidence="8" id="KW-0812">Transmembrane</keyword>
<dbReference type="FunFam" id="2.70.70.10:FF:000002">
    <property type="entry name" value="Murein DD-endopeptidase MepM"/>
    <property type="match status" value="1"/>
</dbReference>
<keyword evidence="4" id="KW-0479">Metal-binding</keyword>
<dbReference type="InterPro" id="IPR050570">
    <property type="entry name" value="Cell_wall_metabolism_enzyme"/>
</dbReference>
<dbReference type="InterPro" id="IPR011055">
    <property type="entry name" value="Dup_hybrid_motif"/>
</dbReference>
<keyword evidence="6" id="KW-0862">Zinc</keyword>
<name>A0A520LJX1_9GAMM</name>
<keyword evidence="7" id="KW-0482">Metalloprotease</keyword>
<feature type="transmembrane region" description="Helical" evidence="8">
    <location>
        <begin position="21"/>
        <end position="38"/>
    </location>
</feature>
<evidence type="ECO:0000256" key="2">
    <source>
        <dbReference type="ARBA" id="ARBA00004196"/>
    </source>
</evidence>
<evidence type="ECO:0000313" key="11">
    <source>
        <dbReference type="EMBL" id="RZO04851.1"/>
    </source>
</evidence>
<evidence type="ECO:0000256" key="7">
    <source>
        <dbReference type="ARBA" id="ARBA00023049"/>
    </source>
</evidence>
<protein>
    <submittedName>
        <fullName evidence="11">Peptidase M23</fullName>
    </submittedName>
</protein>
<comment type="subcellular location">
    <subcellularLocation>
        <location evidence="2">Cell envelope</location>
    </subcellularLocation>
</comment>
<dbReference type="PANTHER" id="PTHR21666:SF288">
    <property type="entry name" value="CELL DIVISION PROTEIN YTFB"/>
    <property type="match status" value="1"/>
</dbReference>
<dbReference type="Gene3D" id="3.10.450.350">
    <property type="match status" value="2"/>
</dbReference>
<dbReference type="SUPFAM" id="SSF51261">
    <property type="entry name" value="Duplicated hybrid motif"/>
    <property type="match status" value="1"/>
</dbReference>
<dbReference type="Pfam" id="PF01551">
    <property type="entry name" value="Peptidase_M23"/>
    <property type="match status" value="1"/>
</dbReference>
<evidence type="ECO:0000256" key="6">
    <source>
        <dbReference type="ARBA" id="ARBA00022833"/>
    </source>
</evidence>
<evidence type="ECO:0000256" key="5">
    <source>
        <dbReference type="ARBA" id="ARBA00022801"/>
    </source>
</evidence>
<evidence type="ECO:0000256" key="8">
    <source>
        <dbReference type="SAM" id="Phobius"/>
    </source>
</evidence>
<keyword evidence="8" id="KW-0472">Membrane</keyword>
<dbReference type="EMBL" id="SHBO01000054">
    <property type="protein sequence ID" value="RZO04851.1"/>
    <property type="molecule type" value="Genomic_DNA"/>
</dbReference>
<evidence type="ECO:0000259" key="9">
    <source>
        <dbReference type="Pfam" id="PF01551"/>
    </source>
</evidence>
<evidence type="ECO:0000256" key="4">
    <source>
        <dbReference type="ARBA" id="ARBA00022723"/>
    </source>
</evidence>
<comment type="cofactor">
    <cofactor evidence="1">
        <name>Zn(2+)</name>
        <dbReference type="ChEBI" id="CHEBI:29105"/>
    </cofactor>
</comment>
<dbReference type="AlphaFoldDB" id="A0A520LJX1"/>
<keyword evidence="5" id="KW-0378">Hydrolase</keyword>
<evidence type="ECO:0000256" key="1">
    <source>
        <dbReference type="ARBA" id="ARBA00001947"/>
    </source>
</evidence>
<dbReference type="InterPro" id="IPR016047">
    <property type="entry name" value="M23ase_b-sheet_dom"/>
</dbReference>
<dbReference type="GO" id="GO:0046872">
    <property type="term" value="F:metal ion binding"/>
    <property type="evidence" value="ECO:0007669"/>
    <property type="project" value="UniProtKB-KW"/>
</dbReference>
<comment type="caution">
    <text evidence="11">The sequence shown here is derived from an EMBL/GenBank/DDBJ whole genome shotgun (WGS) entry which is preliminary data.</text>
</comment>
<dbReference type="Proteomes" id="UP000318148">
    <property type="component" value="Unassembled WGS sequence"/>
</dbReference>
<keyword evidence="3" id="KW-0645">Protease</keyword>
<feature type="domain" description="Csd3-like second N-terminal" evidence="10">
    <location>
        <begin position="168"/>
        <end position="284"/>
    </location>
</feature>
<dbReference type="GO" id="GO:0004222">
    <property type="term" value="F:metalloendopeptidase activity"/>
    <property type="evidence" value="ECO:0007669"/>
    <property type="project" value="TreeGrafter"/>
</dbReference>
<sequence>MTKNLTQVLAQSISIIKEIPIPHALLIAICILIIWVTLDVSESINFRNALKHNAIHIQLKKNPSEELFPDELTWFSEQIKEGDNLSTVFDRIDISSADLVYIMSAAKDANLNQVLPGESLLFGISSNSLQEFHYIISKSEKYIFKRKNKSFLVSHKTRTPDKFFSYREGQIKSSFYLSAKDSHIPDNIIMELVEIFSWDIDFVYDIRSGDSFSILFEEKYIDGEKLSNGNVVAATFNLRGDEIIAIRYEKSDKSVGYYSPEGVNMKKAFVRAPLDLFRISSGFNLQRKHPIHKKIKAHRGVDYAAPTGTAVYASGDGRVMEAGFNKFNGNYVLIEHGSTYQTKYLHLNEIFVRRNQKVKQRQKIGTVGSTGYSTGPHLHYEFLVNGIHRNPRTVNLPKADPISETEIPAFKSTAKTVMRKLDLNKKKSNNVFSK</sequence>
<dbReference type="PANTHER" id="PTHR21666">
    <property type="entry name" value="PEPTIDASE-RELATED"/>
    <property type="match status" value="1"/>
</dbReference>
<accession>A0A520LJX1</accession>
<proteinExistence type="predicted"/>
<keyword evidence="8" id="KW-1133">Transmembrane helix</keyword>
<reference evidence="11 12" key="1">
    <citation type="submission" date="2019-02" db="EMBL/GenBank/DDBJ databases">
        <title>Prokaryotic population dynamics and viral predation in marine succession experiment using metagenomics: the confinement effect.</title>
        <authorList>
            <person name="Haro-Moreno J.M."/>
            <person name="Rodriguez-Valera F."/>
            <person name="Lopez-Perez M."/>
        </authorList>
    </citation>
    <scope>NUCLEOTIDE SEQUENCE [LARGE SCALE GENOMIC DNA]</scope>
    <source>
        <strain evidence="11">MED-G169</strain>
    </source>
</reference>